<comment type="caution">
    <text evidence="6">The sequence shown here is derived from an EMBL/GenBank/DDBJ whole genome shotgun (WGS) entry which is preliminary data.</text>
</comment>
<evidence type="ECO:0000256" key="4">
    <source>
        <dbReference type="ARBA" id="ARBA00046874"/>
    </source>
</evidence>
<dbReference type="PANTHER" id="PTHR34108:SF1">
    <property type="entry name" value="SEPTUM SITE-DETERMINING PROTEIN MINC"/>
    <property type="match status" value="1"/>
</dbReference>
<keyword evidence="1" id="KW-0132">Cell division</keyword>
<feature type="domain" description="Septum formation inhibitor MinC C-terminal" evidence="5">
    <location>
        <begin position="123"/>
        <end position="207"/>
    </location>
</feature>
<dbReference type="SUPFAM" id="SSF63848">
    <property type="entry name" value="Cell-division inhibitor MinC, C-terminal domain"/>
    <property type="match status" value="1"/>
</dbReference>
<keyword evidence="2" id="KW-0717">Septation</keyword>
<dbReference type="InterPro" id="IPR013033">
    <property type="entry name" value="MinC"/>
</dbReference>
<dbReference type="Proteomes" id="UP000315454">
    <property type="component" value="Unassembled WGS sequence"/>
</dbReference>
<evidence type="ECO:0000256" key="3">
    <source>
        <dbReference type="ARBA" id="ARBA00023306"/>
    </source>
</evidence>
<proteinExistence type="predicted"/>
<dbReference type="GO" id="GO:0000917">
    <property type="term" value="P:division septum assembly"/>
    <property type="evidence" value="ECO:0007669"/>
    <property type="project" value="UniProtKB-KW"/>
</dbReference>
<organism evidence="6 7">
    <name type="scientific">Aphanocapsa feldmannii 277cI</name>
    <dbReference type="NCBI Taxonomy" id="2507554"/>
    <lineage>
        <taxon>Bacteria</taxon>
        <taxon>Bacillati</taxon>
        <taxon>Cyanobacteriota</taxon>
        <taxon>Cyanophyceae</taxon>
        <taxon>Oscillatoriophycideae</taxon>
        <taxon>Chroococcales</taxon>
        <taxon>Microcystaceae</taxon>
        <taxon>Aphanocapsa</taxon>
    </lineage>
</organism>
<dbReference type="InterPro" id="IPR016098">
    <property type="entry name" value="CAP/MinC_C"/>
</dbReference>
<accession>A0A524RVM1</accession>
<evidence type="ECO:0000313" key="7">
    <source>
        <dbReference type="Proteomes" id="UP000315454"/>
    </source>
</evidence>
<gene>
    <name evidence="6" type="ORF">ERJ68_00650</name>
</gene>
<evidence type="ECO:0000313" key="6">
    <source>
        <dbReference type="EMBL" id="TGH27582.1"/>
    </source>
</evidence>
<dbReference type="Gene3D" id="2.160.20.70">
    <property type="match status" value="1"/>
</dbReference>
<sequence length="232" mass="24567">MDLQLHQAPGPAWPHRIRLGHPLEPGTFPHELLEGLPEDVPVGPVELDAGEWSLTLTDWEGLRNLLNQRGLQLERARSSRPETLVSAAALGISTALCLVNAEGRHETVDRPNPVVSRQRLLVHRGTLRSGDHISHGGSLLVLGDVNPGAHARAGGDILVWGRLRGFAHAGADVAALQLRPQQLRIAGHVALGPEGAPEAGMAEEAHLCSGVISIRPASSLAPAVGPGERLFA</sequence>
<keyword evidence="3" id="KW-0131">Cell cycle</keyword>
<protein>
    <submittedName>
        <fullName evidence="6">Septum site-determining protein MinC</fullName>
    </submittedName>
</protein>
<dbReference type="InterPro" id="IPR036145">
    <property type="entry name" value="MinC_C_sf"/>
</dbReference>
<evidence type="ECO:0000259" key="5">
    <source>
        <dbReference type="Pfam" id="PF03775"/>
    </source>
</evidence>
<dbReference type="EMBL" id="SRMN01000006">
    <property type="protein sequence ID" value="TGH27582.1"/>
    <property type="molecule type" value="Genomic_DNA"/>
</dbReference>
<dbReference type="GO" id="GO:1901891">
    <property type="term" value="P:regulation of cell septum assembly"/>
    <property type="evidence" value="ECO:0007669"/>
    <property type="project" value="InterPro"/>
</dbReference>
<comment type="subunit">
    <text evidence="4">Interacts with MinD and FtsZ.</text>
</comment>
<dbReference type="Pfam" id="PF03775">
    <property type="entry name" value="MinC_C"/>
    <property type="match status" value="1"/>
</dbReference>
<dbReference type="AlphaFoldDB" id="A0A524RVM1"/>
<dbReference type="GO" id="GO:0000902">
    <property type="term" value="P:cell morphogenesis"/>
    <property type="evidence" value="ECO:0007669"/>
    <property type="project" value="InterPro"/>
</dbReference>
<reference evidence="6 7" key="1">
    <citation type="journal article" date="2019" name="mSystems">
        <title>Life at home and on the roam: Genomic adaptions reflect the dual lifestyle of an intracellular, facultative symbiont.</title>
        <authorList>
            <person name="Burgsdorf I."/>
        </authorList>
    </citation>
    <scope>NUCLEOTIDE SEQUENCE [LARGE SCALE GENOMIC DNA]</scope>
    <source>
        <strain evidence="6">277cI</strain>
    </source>
</reference>
<dbReference type="PANTHER" id="PTHR34108">
    <property type="entry name" value="SEPTUM SITE-DETERMINING PROTEIN MINC"/>
    <property type="match status" value="1"/>
</dbReference>
<evidence type="ECO:0000256" key="2">
    <source>
        <dbReference type="ARBA" id="ARBA00023210"/>
    </source>
</evidence>
<name>A0A524RVM1_9CHRO</name>
<evidence type="ECO:0000256" key="1">
    <source>
        <dbReference type="ARBA" id="ARBA00022618"/>
    </source>
</evidence>
<dbReference type="InterPro" id="IPR005526">
    <property type="entry name" value="Septum_form_inhib_MinC_C"/>
</dbReference>